<feature type="transmembrane region" description="Helical" evidence="12">
    <location>
        <begin position="96"/>
        <end position="120"/>
    </location>
</feature>
<keyword evidence="4 12" id="KW-0812">Transmembrane</keyword>
<dbReference type="HAMAP" id="MF_00454">
    <property type="entry name" value="FluC"/>
    <property type="match status" value="1"/>
</dbReference>
<dbReference type="EMBL" id="VFYP01000001">
    <property type="protein sequence ID" value="TPP09939.1"/>
    <property type="molecule type" value="Genomic_DNA"/>
</dbReference>
<keyword evidence="9 12" id="KW-0407">Ion channel</keyword>
<dbReference type="GO" id="GO:0005886">
    <property type="term" value="C:plasma membrane"/>
    <property type="evidence" value="ECO:0007669"/>
    <property type="project" value="UniProtKB-SubCell"/>
</dbReference>
<evidence type="ECO:0000256" key="3">
    <source>
        <dbReference type="ARBA" id="ARBA00022519"/>
    </source>
</evidence>
<keyword evidence="3" id="KW-0997">Cell inner membrane</keyword>
<keyword evidence="14" id="KW-1185">Reference proteome</keyword>
<dbReference type="NCBIfam" id="TIGR00494">
    <property type="entry name" value="crcB"/>
    <property type="match status" value="1"/>
</dbReference>
<evidence type="ECO:0000256" key="5">
    <source>
        <dbReference type="ARBA" id="ARBA00022989"/>
    </source>
</evidence>
<keyword evidence="7 12" id="KW-0406">Ion transport</keyword>
<organism evidence="13 14">
    <name type="scientific">Rhizobium glycinendophyticum</name>
    <dbReference type="NCBI Taxonomy" id="2589807"/>
    <lineage>
        <taxon>Bacteria</taxon>
        <taxon>Pseudomonadati</taxon>
        <taxon>Pseudomonadota</taxon>
        <taxon>Alphaproteobacteria</taxon>
        <taxon>Hyphomicrobiales</taxon>
        <taxon>Rhizobiaceae</taxon>
        <taxon>Rhizobium/Agrobacterium group</taxon>
        <taxon>Rhizobium</taxon>
    </lineage>
</organism>
<dbReference type="OrthoDB" id="9806299at2"/>
<feature type="binding site" evidence="12">
    <location>
        <position position="74"/>
    </location>
    <ligand>
        <name>Na(+)</name>
        <dbReference type="ChEBI" id="CHEBI:29101"/>
        <note>structural</note>
    </ligand>
</feature>
<feature type="transmembrane region" description="Helical" evidence="12">
    <location>
        <begin position="29"/>
        <end position="54"/>
    </location>
</feature>
<evidence type="ECO:0000256" key="11">
    <source>
        <dbReference type="ARBA" id="ARBA00035585"/>
    </source>
</evidence>
<proteinExistence type="inferred from homology"/>
<dbReference type="Proteomes" id="UP000316429">
    <property type="component" value="Unassembled WGS sequence"/>
</dbReference>
<dbReference type="GO" id="GO:0062054">
    <property type="term" value="F:fluoride channel activity"/>
    <property type="evidence" value="ECO:0007669"/>
    <property type="project" value="UniProtKB-UniRule"/>
</dbReference>
<comment type="catalytic activity">
    <reaction evidence="11">
        <text>fluoride(in) = fluoride(out)</text>
        <dbReference type="Rhea" id="RHEA:76159"/>
        <dbReference type="ChEBI" id="CHEBI:17051"/>
    </reaction>
    <physiologicalReaction direction="left-to-right" evidence="11">
        <dbReference type="Rhea" id="RHEA:76160"/>
    </physiologicalReaction>
</comment>
<accession>A0A504U696</accession>
<dbReference type="NCBIfam" id="NF010794">
    <property type="entry name" value="PRK14198.1"/>
    <property type="match status" value="1"/>
</dbReference>
<evidence type="ECO:0000256" key="10">
    <source>
        <dbReference type="ARBA" id="ARBA00035120"/>
    </source>
</evidence>
<keyword evidence="6 12" id="KW-0915">Sodium</keyword>
<evidence type="ECO:0000256" key="8">
    <source>
        <dbReference type="ARBA" id="ARBA00023136"/>
    </source>
</evidence>
<dbReference type="PANTHER" id="PTHR28259">
    <property type="entry name" value="FLUORIDE EXPORT PROTEIN 1-RELATED"/>
    <property type="match status" value="1"/>
</dbReference>
<evidence type="ECO:0000256" key="1">
    <source>
        <dbReference type="ARBA" id="ARBA00004651"/>
    </source>
</evidence>
<dbReference type="GO" id="GO:0046872">
    <property type="term" value="F:metal ion binding"/>
    <property type="evidence" value="ECO:0007669"/>
    <property type="project" value="UniProtKB-KW"/>
</dbReference>
<evidence type="ECO:0000256" key="12">
    <source>
        <dbReference type="HAMAP-Rule" id="MF_00454"/>
    </source>
</evidence>
<comment type="activity regulation">
    <text evidence="12">Na(+) is not transported, but it plays an essential structural role and its presence is essential for fluoride channel function.</text>
</comment>
<feature type="binding site" evidence="12">
    <location>
        <position position="77"/>
    </location>
    <ligand>
        <name>Na(+)</name>
        <dbReference type="ChEBI" id="CHEBI:29101"/>
        <note>structural</note>
    </ligand>
</feature>
<evidence type="ECO:0000256" key="9">
    <source>
        <dbReference type="ARBA" id="ARBA00023303"/>
    </source>
</evidence>
<evidence type="ECO:0000313" key="13">
    <source>
        <dbReference type="EMBL" id="TPP09939.1"/>
    </source>
</evidence>
<dbReference type="RefSeq" id="WP_140826302.1">
    <property type="nucleotide sequence ID" value="NZ_VFYP01000001.1"/>
</dbReference>
<dbReference type="InterPro" id="IPR003691">
    <property type="entry name" value="FluC"/>
</dbReference>
<keyword evidence="5 12" id="KW-1133">Transmembrane helix</keyword>
<feature type="transmembrane region" description="Helical" evidence="12">
    <location>
        <begin position="66"/>
        <end position="84"/>
    </location>
</feature>
<dbReference type="Pfam" id="PF02537">
    <property type="entry name" value="CRCB"/>
    <property type="match status" value="1"/>
</dbReference>
<dbReference type="PANTHER" id="PTHR28259:SF1">
    <property type="entry name" value="FLUORIDE EXPORT PROTEIN 1-RELATED"/>
    <property type="match status" value="1"/>
</dbReference>
<evidence type="ECO:0000313" key="14">
    <source>
        <dbReference type="Proteomes" id="UP000316429"/>
    </source>
</evidence>
<evidence type="ECO:0000256" key="4">
    <source>
        <dbReference type="ARBA" id="ARBA00022692"/>
    </source>
</evidence>
<evidence type="ECO:0000256" key="2">
    <source>
        <dbReference type="ARBA" id="ARBA00022475"/>
    </source>
</evidence>
<keyword evidence="12" id="KW-0813">Transport</keyword>
<name>A0A504U696_9HYPH</name>
<comment type="function">
    <text evidence="12">Fluoride-specific ion channel. Important for reducing fluoride concentration in the cell, thus reducing its toxicity.</text>
</comment>
<keyword evidence="2 12" id="KW-1003">Cell membrane</keyword>
<comment type="caution">
    <text evidence="13">The sequence shown here is derived from an EMBL/GenBank/DDBJ whole genome shotgun (WGS) entry which is preliminary data.</text>
</comment>
<evidence type="ECO:0000256" key="7">
    <source>
        <dbReference type="ARBA" id="ARBA00023065"/>
    </source>
</evidence>
<comment type="subcellular location">
    <subcellularLocation>
        <location evidence="1 12">Cell membrane</location>
        <topology evidence="1 12">Multi-pass membrane protein</topology>
    </subcellularLocation>
</comment>
<evidence type="ECO:0000256" key="6">
    <source>
        <dbReference type="ARBA" id="ARBA00023053"/>
    </source>
</evidence>
<gene>
    <name evidence="12 13" type="primary">crcB</name>
    <name evidence="12" type="synonym">fluC</name>
    <name evidence="13" type="ORF">FJQ55_03420</name>
</gene>
<sequence length="127" mass="13401">MAYLIVFLGAGFGGAARHAVNTTAARMLGYGFPFGTLTVNVIGSIIMGLLTQVFVMRTGLPQELRLFLTTGVLGGFTTFSTFSLDAVTLWERGQWSLAAGYVAFSVILSLAGLFLGLSLLRLTGQGS</sequence>
<protein>
    <recommendedName>
        <fullName evidence="12">Fluoride-specific ion channel FluC</fullName>
    </recommendedName>
</protein>
<keyword evidence="12" id="KW-0479">Metal-binding</keyword>
<reference evidence="13 14" key="1">
    <citation type="submission" date="2019-06" db="EMBL/GenBank/DDBJ databases">
        <title>Rhizobium sp. CL12 isolated from roots of soybean.</title>
        <authorList>
            <person name="Wang C."/>
        </authorList>
    </citation>
    <scope>NUCLEOTIDE SEQUENCE [LARGE SCALE GENOMIC DNA]</scope>
    <source>
        <strain evidence="13 14">CL12</strain>
    </source>
</reference>
<comment type="similarity">
    <text evidence="10 12">Belongs to the fluoride channel Fluc/FEX (TC 1.A.43) family.</text>
</comment>
<dbReference type="GO" id="GO:0140114">
    <property type="term" value="P:cellular detoxification of fluoride"/>
    <property type="evidence" value="ECO:0007669"/>
    <property type="project" value="UniProtKB-UniRule"/>
</dbReference>
<dbReference type="AlphaFoldDB" id="A0A504U696"/>
<keyword evidence="8 12" id="KW-0472">Membrane</keyword>